<gene>
    <name evidence="1" type="ORF">A0H81_00703</name>
</gene>
<dbReference type="Proteomes" id="UP000092993">
    <property type="component" value="Unassembled WGS sequence"/>
</dbReference>
<evidence type="ECO:0000313" key="2">
    <source>
        <dbReference type="Proteomes" id="UP000092993"/>
    </source>
</evidence>
<proteinExistence type="predicted"/>
<evidence type="ECO:0000313" key="1">
    <source>
        <dbReference type="EMBL" id="OBZ79987.1"/>
    </source>
</evidence>
<protein>
    <submittedName>
        <fullName evidence="1">Uncharacterized protein</fullName>
    </submittedName>
</protein>
<sequence>MVDFAGRIQAERCLQIIDLDCKDSEVVTSFPTYPPLPPSQPHISSLSTHASSLWLLHEHFLHTLVGLKARQILCPRRPRK</sequence>
<dbReference type="AlphaFoldDB" id="A0A1C7MTC4"/>
<dbReference type="EMBL" id="LUGG01000001">
    <property type="protein sequence ID" value="OBZ79987.1"/>
    <property type="molecule type" value="Genomic_DNA"/>
</dbReference>
<name>A0A1C7MTC4_GRIFR</name>
<comment type="caution">
    <text evidence="1">The sequence shown here is derived from an EMBL/GenBank/DDBJ whole genome shotgun (WGS) entry which is preliminary data.</text>
</comment>
<keyword evidence="2" id="KW-1185">Reference proteome</keyword>
<organism evidence="1 2">
    <name type="scientific">Grifola frondosa</name>
    <name type="common">Maitake</name>
    <name type="synonym">Polyporus frondosus</name>
    <dbReference type="NCBI Taxonomy" id="5627"/>
    <lineage>
        <taxon>Eukaryota</taxon>
        <taxon>Fungi</taxon>
        <taxon>Dikarya</taxon>
        <taxon>Basidiomycota</taxon>
        <taxon>Agaricomycotina</taxon>
        <taxon>Agaricomycetes</taxon>
        <taxon>Polyporales</taxon>
        <taxon>Grifolaceae</taxon>
        <taxon>Grifola</taxon>
    </lineage>
</organism>
<accession>A0A1C7MTC4</accession>
<reference evidence="1 2" key="1">
    <citation type="submission" date="2016-03" db="EMBL/GenBank/DDBJ databases">
        <title>Whole genome sequencing of Grifola frondosa 9006-11.</title>
        <authorList>
            <person name="Min B."/>
            <person name="Park H."/>
            <person name="Kim J.-G."/>
            <person name="Cho H."/>
            <person name="Oh Y.-L."/>
            <person name="Kong W.-S."/>
            <person name="Choi I.-G."/>
        </authorList>
    </citation>
    <scope>NUCLEOTIDE SEQUENCE [LARGE SCALE GENOMIC DNA]</scope>
    <source>
        <strain evidence="1 2">9006-11</strain>
    </source>
</reference>